<keyword evidence="5" id="KW-0418">Kinase</keyword>
<feature type="transmembrane region" description="Helical" evidence="7">
    <location>
        <begin position="76"/>
        <end position="94"/>
    </location>
</feature>
<dbReference type="InterPro" id="IPR036097">
    <property type="entry name" value="HisK_dim/P_sf"/>
</dbReference>
<sequence length="322" mass="36849">MVPKQKLRVTTVVYWVLLLYIIAAFAWWAFSLLQQNREIHTLLKKNLPTASTDYAIKTKAIEEAEKRGIYKYVGEGSAFLLLICVGAVFIYRSVRQQFRLQQQQQNFVMAVTHELKTPIAVARLNLQTLQKHQLEEEKKKKLLQATLQETLRLDTLINNILIASQLEDHAYHITKEELDFSELVKDAVKAFEVRYPERLLQALIQDDVTINGDATLLKLLLSNLLENANKYSPKDKRVDLHLAQNDNAVFLEVVDEGTGIPDEEKKAVFKKFYRIGNEQTRKTQGTGLGLYICQKIAEDHGGEITVKDNLPTGSKFIVQFYG</sequence>
<dbReference type="Pfam" id="PF02518">
    <property type="entry name" value="HATPase_c"/>
    <property type="match status" value="1"/>
</dbReference>
<evidence type="ECO:0000256" key="1">
    <source>
        <dbReference type="ARBA" id="ARBA00000085"/>
    </source>
</evidence>
<evidence type="ECO:0000256" key="5">
    <source>
        <dbReference type="ARBA" id="ARBA00022777"/>
    </source>
</evidence>
<dbReference type="GO" id="GO:0004721">
    <property type="term" value="F:phosphoprotein phosphatase activity"/>
    <property type="evidence" value="ECO:0007669"/>
    <property type="project" value="TreeGrafter"/>
</dbReference>
<evidence type="ECO:0000313" key="10">
    <source>
        <dbReference type="Proteomes" id="UP000321204"/>
    </source>
</evidence>
<dbReference type="PANTHER" id="PTHR45453:SF1">
    <property type="entry name" value="PHOSPHATE REGULON SENSOR PROTEIN PHOR"/>
    <property type="match status" value="1"/>
</dbReference>
<dbReference type="GO" id="GO:0016036">
    <property type="term" value="P:cellular response to phosphate starvation"/>
    <property type="evidence" value="ECO:0007669"/>
    <property type="project" value="TreeGrafter"/>
</dbReference>
<evidence type="ECO:0000256" key="2">
    <source>
        <dbReference type="ARBA" id="ARBA00012438"/>
    </source>
</evidence>
<keyword evidence="3" id="KW-0597">Phosphoprotein</keyword>
<dbReference type="OrthoDB" id="9804645at2"/>
<dbReference type="PROSITE" id="PS50109">
    <property type="entry name" value="HIS_KIN"/>
    <property type="match status" value="1"/>
</dbReference>
<protein>
    <recommendedName>
        <fullName evidence="2">histidine kinase</fullName>
        <ecNumber evidence="2">2.7.13.3</ecNumber>
    </recommendedName>
</protein>
<dbReference type="FunFam" id="3.30.565.10:FF:000006">
    <property type="entry name" value="Sensor histidine kinase WalK"/>
    <property type="match status" value="1"/>
</dbReference>
<dbReference type="InterPro" id="IPR004358">
    <property type="entry name" value="Sig_transdc_His_kin-like_C"/>
</dbReference>
<dbReference type="GO" id="GO:0005886">
    <property type="term" value="C:plasma membrane"/>
    <property type="evidence" value="ECO:0007669"/>
    <property type="project" value="TreeGrafter"/>
</dbReference>
<name>A0A5B8UMY4_9BACT</name>
<keyword evidence="7" id="KW-0812">Transmembrane</keyword>
<dbReference type="PRINTS" id="PR00344">
    <property type="entry name" value="BCTRLSENSOR"/>
</dbReference>
<dbReference type="InterPro" id="IPR005467">
    <property type="entry name" value="His_kinase_dom"/>
</dbReference>
<dbReference type="KEGG" id="fgg:FSB75_16535"/>
<feature type="transmembrane region" description="Helical" evidence="7">
    <location>
        <begin position="12"/>
        <end position="30"/>
    </location>
</feature>
<organism evidence="9 10">
    <name type="scientific">Flavisolibacter ginsenosidimutans</name>
    <dbReference type="NCBI Taxonomy" id="661481"/>
    <lineage>
        <taxon>Bacteria</taxon>
        <taxon>Pseudomonadati</taxon>
        <taxon>Bacteroidota</taxon>
        <taxon>Chitinophagia</taxon>
        <taxon>Chitinophagales</taxon>
        <taxon>Chitinophagaceae</taxon>
        <taxon>Flavisolibacter</taxon>
    </lineage>
</organism>
<keyword evidence="6" id="KW-0902">Two-component regulatory system</keyword>
<dbReference type="Gene3D" id="3.30.565.10">
    <property type="entry name" value="Histidine kinase-like ATPase, C-terminal domain"/>
    <property type="match status" value="1"/>
</dbReference>
<dbReference type="EC" id="2.7.13.3" evidence="2"/>
<accession>A0A5B8UMY4</accession>
<comment type="catalytic activity">
    <reaction evidence="1">
        <text>ATP + protein L-histidine = ADP + protein N-phospho-L-histidine.</text>
        <dbReference type="EC" id="2.7.13.3"/>
    </reaction>
</comment>
<dbReference type="Proteomes" id="UP000321204">
    <property type="component" value="Chromosome"/>
</dbReference>
<evidence type="ECO:0000256" key="6">
    <source>
        <dbReference type="ARBA" id="ARBA00023012"/>
    </source>
</evidence>
<dbReference type="PANTHER" id="PTHR45453">
    <property type="entry name" value="PHOSPHATE REGULON SENSOR PROTEIN PHOR"/>
    <property type="match status" value="1"/>
</dbReference>
<dbReference type="AlphaFoldDB" id="A0A5B8UMY4"/>
<dbReference type="Pfam" id="PF00512">
    <property type="entry name" value="HisKA"/>
    <property type="match status" value="1"/>
</dbReference>
<evidence type="ECO:0000256" key="4">
    <source>
        <dbReference type="ARBA" id="ARBA00022679"/>
    </source>
</evidence>
<gene>
    <name evidence="9" type="ORF">FSB75_16535</name>
</gene>
<dbReference type="CDD" id="cd00075">
    <property type="entry name" value="HATPase"/>
    <property type="match status" value="1"/>
</dbReference>
<keyword evidence="10" id="KW-1185">Reference proteome</keyword>
<evidence type="ECO:0000256" key="3">
    <source>
        <dbReference type="ARBA" id="ARBA00022553"/>
    </source>
</evidence>
<reference evidence="9 10" key="1">
    <citation type="journal article" date="2015" name="Int. J. Syst. Evol. Microbiol.">
        <title>Flavisolibacter ginsenosidimutans sp. nov., with ginsenoside-converting activity isolated from soil used for cultivating ginseng.</title>
        <authorList>
            <person name="Zhao Y."/>
            <person name="Liu Q."/>
            <person name="Kang M.S."/>
            <person name="Jin F."/>
            <person name="Yu H."/>
            <person name="Im W.T."/>
        </authorList>
    </citation>
    <scope>NUCLEOTIDE SEQUENCE [LARGE SCALE GENOMIC DNA]</scope>
    <source>
        <strain evidence="9 10">Gsoil 636</strain>
    </source>
</reference>
<dbReference type="InterPro" id="IPR003661">
    <property type="entry name" value="HisK_dim/P_dom"/>
</dbReference>
<dbReference type="RefSeq" id="WP_146789753.1">
    <property type="nucleotide sequence ID" value="NZ_BAABIO010000003.1"/>
</dbReference>
<dbReference type="InterPro" id="IPR003594">
    <property type="entry name" value="HATPase_dom"/>
</dbReference>
<keyword evidence="4" id="KW-0808">Transferase</keyword>
<keyword evidence="7" id="KW-0472">Membrane</keyword>
<dbReference type="SMART" id="SM00388">
    <property type="entry name" value="HisKA"/>
    <property type="match status" value="1"/>
</dbReference>
<keyword evidence="7" id="KW-1133">Transmembrane helix</keyword>
<dbReference type="SMART" id="SM00387">
    <property type="entry name" value="HATPase_c"/>
    <property type="match status" value="1"/>
</dbReference>
<dbReference type="CDD" id="cd00082">
    <property type="entry name" value="HisKA"/>
    <property type="match status" value="1"/>
</dbReference>
<dbReference type="InterPro" id="IPR050351">
    <property type="entry name" value="BphY/WalK/GraS-like"/>
</dbReference>
<dbReference type="SUPFAM" id="SSF47384">
    <property type="entry name" value="Homodimeric domain of signal transducing histidine kinase"/>
    <property type="match status" value="1"/>
</dbReference>
<dbReference type="InterPro" id="IPR036890">
    <property type="entry name" value="HATPase_C_sf"/>
</dbReference>
<dbReference type="Gene3D" id="1.10.287.130">
    <property type="match status" value="1"/>
</dbReference>
<dbReference type="GO" id="GO:0000155">
    <property type="term" value="F:phosphorelay sensor kinase activity"/>
    <property type="evidence" value="ECO:0007669"/>
    <property type="project" value="InterPro"/>
</dbReference>
<dbReference type="EMBL" id="CP042433">
    <property type="protein sequence ID" value="QEC57440.1"/>
    <property type="molecule type" value="Genomic_DNA"/>
</dbReference>
<proteinExistence type="predicted"/>
<feature type="domain" description="Histidine kinase" evidence="8">
    <location>
        <begin position="110"/>
        <end position="322"/>
    </location>
</feature>
<evidence type="ECO:0000259" key="8">
    <source>
        <dbReference type="PROSITE" id="PS50109"/>
    </source>
</evidence>
<evidence type="ECO:0000313" key="9">
    <source>
        <dbReference type="EMBL" id="QEC57440.1"/>
    </source>
</evidence>
<evidence type="ECO:0000256" key="7">
    <source>
        <dbReference type="SAM" id="Phobius"/>
    </source>
</evidence>
<dbReference type="SUPFAM" id="SSF55874">
    <property type="entry name" value="ATPase domain of HSP90 chaperone/DNA topoisomerase II/histidine kinase"/>
    <property type="match status" value="1"/>
</dbReference>